<dbReference type="Gene3D" id="3.40.50.2000">
    <property type="entry name" value="Glycogen Phosphorylase B"/>
    <property type="match status" value="1"/>
</dbReference>
<proteinExistence type="inferred from homology"/>
<name>A0A1G8FLS3_9RHOO</name>
<dbReference type="SMART" id="SM00028">
    <property type="entry name" value="TPR"/>
    <property type="match status" value="8"/>
</dbReference>
<feature type="repeat" description="TPR" evidence="8">
    <location>
        <begin position="247"/>
        <end position="280"/>
    </location>
</feature>
<dbReference type="Gene3D" id="3.40.50.11380">
    <property type="match status" value="1"/>
</dbReference>
<dbReference type="Gene3D" id="1.25.40.10">
    <property type="entry name" value="Tetratricopeptide repeat domain"/>
    <property type="match status" value="4"/>
</dbReference>
<evidence type="ECO:0000256" key="5">
    <source>
        <dbReference type="ARBA" id="ARBA00022679"/>
    </source>
</evidence>
<dbReference type="UniPathway" id="UPA00378"/>
<feature type="repeat" description="TPR" evidence="8">
    <location>
        <begin position="179"/>
        <end position="212"/>
    </location>
</feature>
<dbReference type="Pfam" id="PF13424">
    <property type="entry name" value="TPR_12"/>
    <property type="match status" value="1"/>
</dbReference>
<dbReference type="EC" id="2.4.1.255" evidence="3"/>
<reference evidence="10 11" key="1">
    <citation type="submission" date="2016-10" db="EMBL/GenBank/DDBJ databases">
        <authorList>
            <person name="de Groot N.N."/>
        </authorList>
    </citation>
    <scope>NUCLEOTIDE SEQUENCE [LARGE SCALE GENOMIC DNA]</scope>
    <source>
        <strain evidence="10 11">DSM 5885</strain>
    </source>
</reference>
<dbReference type="STRING" id="83767.SAMN05660652_02362"/>
<accession>A0A1G8FLS3</accession>
<feature type="repeat" description="TPR" evidence="8">
    <location>
        <begin position="213"/>
        <end position="246"/>
    </location>
</feature>
<sequence>MVDHRFMDPNGLFQQALALHFGGEVDKAIGIYRWLHECYSNNQQVLIVWADAELRLGRAGEALTIVNKAIRLDASVPMAHNLKGNTLVRLNRNTEALESFDTALRCDAKNVEACCNKGALLIELKRWQEALPCFDRAIDVRPDFAPAHNNRGVVLQQLNRHAEAEACFMEAARIDAGFADAHLNLGCLQEKDGRLCEALAAYKRAVAAMPSFADAYSNLGGVLFKLSRFAEALDCLTQARSLQPKCAETYAKIGYALKALMRHDEALRCFDQALEIDADNVLAHTGRGDVFQELKADADALAAYQAAFRLNSSGEFLLGSLGLAKLTLSDWDGLEALRALLRTDGMDDALSPPFHAQVLLDAPRVLCSCAKNFSDRLFPAREAALNSVARSAGCRIRVGYFSSDFGDHPVSHLLAGVFEHHDRARFEIFGFSLSERRDEWRTRIEAGFDHFIEFGSVGKSDAEIAQAVAEFSLDIAVDLNGHTFKARTGIFAERVAPIQASYIGFLGTMGAPYVDYLIADPLLVPEDKREFYQEKIAYLPWYQSNDDKTEVFARSFSRTELGLPEQGMVYASFNNNYKITPEVFDCWMRILKQVPGSVLWLFAANEAAVGNLRKEARGCDVDDARLIFAERMPLKQHLVRQRAADLFLDTFPYNAGATASNALRMGLPVLTRCGESFASRYGASLLNAVGMPELITESVEDYEAMAVRLGHVPTALAALRDKLAANLPTAPLFDTAAFTRNIEAAFLKMTERQRAGLAPEHIFV</sequence>
<dbReference type="Pfam" id="PF13844">
    <property type="entry name" value="Glyco_transf_41"/>
    <property type="match status" value="2"/>
</dbReference>
<dbReference type="Proteomes" id="UP000198607">
    <property type="component" value="Unassembled WGS sequence"/>
</dbReference>
<dbReference type="Pfam" id="PF13181">
    <property type="entry name" value="TPR_8"/>
    <property type="match status" value="1"/>
</dbReference>
<feature type="domain" description="O-GlcNAc transferase C-terminal" evidence="9">
    <location>
        <begin position="391"/>
        <end position="542"/>
    </location>
</feature>
<evidence type="ECO:0000256" key="6">
    <source>
        <dbReference type="ARBA" id="ARBA00022737"/>
    </source>
</evidence>
<dbReference type="RefSeq" id="WP_091937862.1">
    <property type="nucleotide sequence ID" value="NZ_FNCY01000009.1"/>
</dbReference>
<dbReference type="InterPro" id="IPR011990">
    <property type="entry name" value="TPR-like_helical_dom_sf"/>
</dbReference>
<dbReference type="InterPro" id="IPR019734">
    <property type="entry name" value="TPR_rpt"/>
</dbReference>
<dbReference type="GO" id="GO:0097363">
    <property type="term" value="F:protein O-acetylglucosaminyltransferase activity"/>
    <property type="evidence" value="ECO:0007669"/>
    <property type="project" value="UniProtKB-EC"/>
</dbReference>
<dbReference type="PANTHER" id="PTHR44366">
    <property type="entry name" value="UDP-N-ACETYLGLUCOSAMINE--PEPTIDE N-ACETYLGLUCOSAMINYLTRANSFERASE 110 KDA SUBUNIT"/>
    <property type="match status" value="1"/>
</dbReference>
<dbReference type="InterPro" id="IPR037919">
    <property type="entry name" value="OGT"/>
</dbReference>
<keyword evidence="6" id="KW-0677">Repeat</keyword>
<evidence type="ECO:0000256" key="2">
    <source>
        <dbReference type="ARBA" id="ARBA00005386"/>
    </source>
</evidence>
<keyword evidence="11" id="KW-1185">Reference proteome</keyword>
<gene>
    <name evidence="10" type="ORF">SAMN05660652_02362</name>
</gene>
<evidence type="ECO:0000256" key="7">
    <source>
        <dbReference type="ARBA" id="ARBA00022803"/>
    </source>
</evidence>
<dbReference type="GO" id="GO:0006493">
    <property type="term" value="P:protein O-linked glycosylation"/>
    <property type="evidence" value="ECO:0007669"/>
    <property type="project" value="InterPro"/>
</dbReference>
<evidence type="ECO:0000256" key="4">
    <source>
        <dbReference type="ARBA" id="ARBA00022676"/>
    </source>
</evidence>
<dbReference type="Pfam" id="PF00515">
    <property type="entry name" value="TPR_1"/>
    <property type="match status" value="1"/>
</dbReference>
<dbReference type="PANTHER" id="PTHR44366:SF1">
    <property type="entry name" value="UDP-N-ACETYLGLUCOSAMINE--PEPTIDE N-ACETYLGLUCOSAMINYLTRANSFERASE 110 KDA SUBUNIT"/>
    <property type="match status" value="1"/>
</dbReference>
<feature type="domain" description="O-GlcNAc transferase C-terminal" evidence="9">
    <location>
        <begin position="557"/>
        <end position="741"/>
    </location>
</feature>
<dbReference type="OrthoDB" id="101857at2"/>
<comment type="pathway">
    <text evidence="1">Protein modification; protein glycosylation.</text>
</comment>
<keyword evidence="5 10" id="KW-0808">Transferase</keyword>
<dbReference type="InterPro" id="IPR029489">
    <property type="entry name" value="OGT/SEC/SPY_C"/>
</dbReference>
<evidence type="ECO:0000256" key="8">
    <source>
        <dbReference type="PROSITE-ProRule" id="PRU00339"/>
    </source>
</evidence>
<feature type="repeat" description="TPR" evidence="8">
    <location>
        <begin position="111"/>
        <end position="144"/>
    </location>
</feature>
<organism evidence="10 11">
    <name type="scientific">Propionivibrio dicarboxylicus</name>
    <dbReference type="NCBI Taxonomy" id="83767"/>
    <lineage>
        <taxon>Bacteria</taxon>
        <taxon>Pseudomonadati</taxon>
        <taxon>Pseudomonadota</taxon>
        <taxon>Betaproteobacteria</taxon>
        <taxon>Rhodocyclales</taxon>
        <taxon>Rhodocyclaceae</taxon>
        <taxon>Propionivibrio</taxon>
    </lineage>
</organism>
<evidence type="ECO:0000259" key="9">
    <source>
        <dbReference type="Pfam" id="PF13844"/>
    </source>
</evidence>
<dbReference type="PROSITE" id="PS50005">
    <property type="entry name" value="TPR"/>
    <property type="match status" value="4"/>
</dbReference>
<dbReference type="SUPFAM" id="SSF48452">
    <property type="entry name" value="TPR-like"/>
    <property type="match status" value="1"/>
</dbReference>
<dbReference type="Pfam" id="PF13432">
    <property type="entry name" value="TPR_16"/>
    <property type="match status" value="1"/>
</dbReference>
<evidence type="ECO:0000313" key="10">
    <source>
        <dbReference type="EMBL" id="SDH83104.1"/>
    </source>
</evidence>
<protein>
    <recommendedName>
        <fullName evidence="3">protein O-GlcNAc transferase</fullName>
        <ecNumber evidence="3">2.4.1.255</ecNumber>
    </recommendedName>
</protein>
<keyword evidence="4" id="KW-0328">Glycosyltransferase</keyword>
<dbReference type="EMBL" id="FNCY01000009">
    <property type="protein sequence ID" value="SDH83104.1"/>
    <property type="molecule type" value="Genomic_DNA"/>
</dbReference>
<evidence type="ECO:0000256" key="1">
    <source>
        <dbReference type="ARBA" id="ARBA00004922"/>
    </source>
</evidence>
<evidence type="ECO:0000256" key="3">
    <source>
        <dbReference type="ARBA" id="ARBA00011970"/>
    </source>
</evidence>
<evidence type="ECO:0000313" key="11">
    <source>
        <dbReference type="Proteomes" id="UP000198607"/>
    </source>
</evidence>
<comment type="similarity">
    <text evidence="2">Belongs to the glycosyltransferase 41 family. O-GlcNAc transferase subfamily.</text>
</comment>
<keyword evidence="7 8" id="KW-0802">TPR repeat</keyword>
<dbReference type="AlphaFoldDB" id="A0A1G8FLS3"/>